<dbReference type="EMBL" id="KU935715">
    <property type="protein sequence ID" value="AND75436.1"/>
    <property type="molecule type" value="Genomic_DNA"/>
</dbReference>
<evidence type="ECO:0000313" key="1">
    <source>
        <dbReference type="EMBL" id="AND75436.1"/>
    </source>
</evidence>
<evidence type="ECO:0000313" key="2">
    <source>
        <dbReference type="Proteomes" id="UP000225947"/>
    </source>
</evidence>
<keyword evidence="2" id="KW-1185">Reference proteome</keyword>
<reference evidence="2" key="1">
    <citation type="submission" date="2016-03" db="EMBL/GenBank/DDBJ databases">
        <title>Characterization of Acinetobacter baumannii phage vB_AbaM_ME3.</title>
        <authorList>
            <person name="Buttimer C.T.H."/>
            <person name="Elbreki M."/>
            <person name="Coffey A."/>
        </authorList>
    </citation>
    <scope>NUCLEOTIDE SEQUENCE [LARGE SCALE GENOMIC DNA]</scope>
</reference>
<protein>
    <submittedName>
        <fullName evidence="1">Uncharacterized protein</fullName>
    </submittedName>
</protein>
<organism evidence="1 2">
    <name type="scientific">Acinetobacter phage vB_AbaM_ME3</name>
    <dbReference type="NCBI Taxonomy" id="1837876"/>
    <lineage>
        <taxon>Viruses</taxon>
        <taxon>Duplodnaviria</taxon>
        <taxon>Heunggongvirae</taxon>
        <taxon>Uroviricota</taxon>
        <taxon>Caudoviricetes</taxon>
        <taxon>Metrivirus</taxon>
        <taxon>Metrivirus ME3</taxon>
    </lineage>
</organism>
<name>A0A172Q0Q9_9CAUD</name>
<sequence length="46" mass="5236">MSNTISIINQAVESVDQEVTITGSTSGYTREEIRNTQLKRISYTWN</sequence>
<proteinExistence type="predicted"/>
<dbReference type="Proteomes" id="UP000225947">
    <property type="component" value="Segment"/>
</dbReference>
<gene>
    <name evidence="1" type="ORF">ME3_275</name>
</gene>
<accession>A0A172Q0Q9</accession>